<keyword evidence="5" id="KW-1185">Reference proteome</keyword>
<evidence type="ECO:0000259" key="3">
    <source>
        <dbReference type="PROSITE" id="PS51186"/>
    </source>
</evidence>
<dbReference type="InterPro" id="IPR016181">
    <property type="entry name" value="Acyl_CoA_acyltransferase"/>
</dbReference>
<dbReference type="Gene3D" id="3.40.630.30">
    <property type="match status" value="1"/>
</dbReference>
<dbReference type="Proteomes" id="UP001559025">
    <property type="component" value="Unassembled WGS sequence"/>
</dbReference>
<evidence type="ECO:0000313" key="4">
    <source>
        <dbReference type="EMBL" id="MEX4006029.1"/>
    </source>
</evidence>
<name>A0ABV3WPF8_9HYPH</name>
<gene>
    <name evidence="4" type="ORF">V1479_01860</name>
</gene>
<dbReference type="PROSITE" id="PS51186">
    <property type="entry name" value="GNAT"/>
    <property type="match status" value="1"/>
</dbReference>
<feature type="domain" description="N-acetyltransferase" evidence="3">
    <location>
        <begin position="17"/>
        <end position="175"/>
    </location>
</feature>
<reference evidence="4 5" key="1">
    <citation type="submission" date="2024-01" db="EMBL/GenBank/DDBJ databases">
        <title>New evidence supports the origin of RcGTA from prophage.</title>
        <authorList>
            <person name="Xu Y."/>
            <person name="Liu B."/>
            <person name="Chen F."/>
        </authorList>
    </citation>
    <scope>NUCLEOTIDE SEQUENCE [LARGE SCALE GENOMIC DNA]</scope>
    <source>
        <strain evidence="4 5">CBW1107-2</strain>
    </source>
</reference>
<evidence type="ECO:0000313" key="5">
    <source>
        <dbReference type="Proteomes" id="UP001559025"/>
    </source>
</evidence>
<comment type="caution">
    <text evidence="4">The sequence shown here is derived from an EMBL/GenBank/DDBJ whole genome shotgun (WGS) entry which is preliminary data.</text>
</comment>
<dbReference type="GO" id="GO:0016746">
    <property type="term" value="F:acyltransferase activity"/>
    <property type="evidence" value="ECO:0007669"/>
    <property type="project" value="UniProtKB-KW"/>
</dbReference>
<evidence type="ECO:0000256" key="1">
    <source>
        <dbReference type="ARBA" id="ARBA00022679"/>
    </source>
</evidence>
<dbReference type="CDD" id="cd04301">
    <property type="entry name" value="NAT_SF"/>
    <property type="match status" value="1"/>
</dbReference>
<dbReference type="SUPFAM" id="SSF55729">
    <property type="entry name" value="Acyl-CoA N-acyltransferases (Nat)"/>
    <property type="match status" value="1"/>
</dbReference>
<organism evidence="4 5">
    <name type="scientific">Neoaquamicrobium sediminum</name>
    <dbReference type="NCBI Taxonomy" id="1849104"/>
    <lineage>
        <taxon>Bacteria</taxon>
        <taxon>Pseudomonadati</taxon>
        <taxon>Pseudomonadota</taxon>
        <taxon>Alphaproteobacteria</taxon>
        <taxon>Hyphomicrobiales</taxon>
        <taxon>Phyllobacteriaceae</taxon>
        <taxon>Neoaquamicrobium</taxon>
    </lineage>
</organism>
<evidence type="ECO:0000256" key="2">
    <source>
        <dbReference type="ARBA" id="ARBA00023315"/>
    </source>
</evidence>
<accession>A0ABV3WPF8</accession>
<sequence length="184" mass="19902">MTAEQAFVAAFEAPPGYSIRAHRPADDAALLRIENRAAQLFRAHGYPEIADNPFASVDDFRAMATGHEVLVAVAGEGRPVGYAVSGARSDFLHLRELSVDPDHGRRGLGSALVRAVIARCLERALRGVTLTTFRTVPFNAPFYAALGFVELPLEQASAPLRDVFHQELPEGIAATSRVLMVHPC</sequence>
<dbReference type="EMBL" id="JAZHFV010000001">
    <property type="protein sequence ID" value="MEX4006029.1"/>
    <property type="molecule type" value="Genomic_DNA"/>
</dbReference>
<proteinExistence type="predicted"/>
<keyword evidence="1 4" id="KW-0808">Transferase</keyword>
<keyword evidence="2 4" id="KW-0012">Acyltransferase</keyword>
<protein>
    <submittedName>
        <fullName evidence="4">GNAT family N-acetyltransferase</fullName>
        <ecNumber evidence="4">2.3.1.-</ecNumber>
    </submittedName>
</protein>
<dbReference type="InterPro" id="IPR000182">
    <property type="entry name" value="GNAT_dom"/>
</dbReference>
<dbReference type="Pfam" id="PF00583">
    <property type="entry name" value="Acetyltransf_1"/>
    <property type="match status" value="1"/>
</dbReference>
<dbReference type="PANTHER" id="PTHR43800:SF1">
    <property type="entry name" value="PEPTIDYL-LYSINE N-ACETYLTRANSFERASE YJAB"/>
    <property type="match status" value="1"/>
</dbReference>
<dbReference type="EC" id="2.3.1.-" evidence="4"/>
<dbReference type="RefSeq" id="WP_368801407.1">
    <property type="nucleotide sequence ID" value="NZ_JAZHFV010000001.1"/>
</dbReference>
<dbReference type="PANTHER" id="PTHR43800">
    <property type="entry name" value="PEPTIDYL-LYSINE N-ACETYLTRANSFERASE YJAB"/>
    <property type="match status" value="1"/>
</dbReference>